<sequence>MADQQEANWSRENSPAAMSAEPGSSAAGLDDRKRKSDAGAHPMTPATKKAHTGTTPDMPPRQIPIHSQMRQFLAPNGGLAYSADMDSFRKLMKKEQQGDNQAFFINVLLKTNNQAMLDADGLLVTRSWLIRARKESNDKLVKKLLELYHHLPMNIEILKESQIGRIARRINLDYSNEEIKQIAGGLIATWSEAVPQMGSIAHIIGTHANTEQYGVEMGGGGQAAAAATGDAVGDDTVATSSSIKKPEGTKQLISILKQPKVEAFSDGMPELAPVNKRPKKTVRFLPDDQLASILEIPILPDERAYMGRIPDGQGGHMPNPRAMDVAEGKNLFVERSIHLRPTTVWRTPMELKLTVELPFGRDSMEKTIQSERERSTLAALYSSPDMMPDSPAEPEGSAEPKEEEEEDELSDVARQFIQLLYSQLPPASNQTPPAPTPDTYGAYGLDAQNLAGLLAQNPV</sequence>
<dbReference type="GO" id="GO:0072357">
    <property type="term" value="C:PTW/PP1 phosphatase complex"/>
    <property type="evidence" value="ECO:0007669"/>
    <property type="project" value="TreeGrafter"/>
</dbReference>
<dbReference type="EMBL" id="KZ989641">
    <property type="protein sequence ID" value="RKP25721.1"/>
    <property type="molecule type" value="Genomic_DNA"/>
</dbReference>
<accession>A0A4P9Z1U2</accession>
<keyword evidence="5" id="KW-1185">Reference proteome</keyword>
<name>A0A4P9Z1U2_9FUNG</name>
<feature type="region of interest" description="Disordered" evidence="2">
    <location>
        <begin position="380"/>
        <end position="444"/>
    </location>
</feature>
<dbReference type="InterPro" id="IPR017923">
    <property type="entry name" value="TFIIS_N"/>
</dbReference>
<gene>
    <name evidence="4" type="ORF">SYNPS1DRAFT_22370</name>
</gene>
<dbReference type="GO" id="GO:0005634">
    <property type="term" value="C:nucleus"/>
    <property type="evidence" value="ECO:0007669"/>
    <property type="project" value="UniProtKB-SubCell"/>
</dbReference>
<dbReference type="Gene3D" id="1.20.930.10">
    <property type="entry name" value="Conserved domain common to transcription factors TFIIS, elongin A, CRSP70"/>
    <property type="match status" value="1"/>
</dbReference>
<protein>
    <recommendedName>
        <fullName evidence="3">TFIIS N-terminal domain-containing protein</fullName>
    </recommendedName>
</protein>
<evidence type="ECO:0000313" key="5">
    <source>
        <dbReference type="Proteomes" id="UP000278143"/>
    </source>
</evidence>
<dbReference type="InterPro" id="IPR035441">
    <property type="entry name" value="TFIIS/LEDGF_dom_sf"/>
</dbReference>
<feature type="region of interest" description="Disordered" evidence="2">
    <location>
        <begin position="1"/>
        <end position="63"/>
    </location>
</feature>
<dbReference type="SUPFAM" id="SSF47676">
    <property type="entry name" value="Conserved domain common to transcription factors TFIIS, elongin A, CRSP70"/>
    <property type="match status" value="1"/>
</dbReference>
<feature type="compositionally biased region" description="Acidic residues" evidence="2">
    <location>
        <begin position="401"/>
        <end position="410"/>
    </location>
</feature>
<reference evidence="5" key="1">
    <citation type="journal article" date="2018" name="Nat. Microbiol.">
        <title>Leveraging single-cell genomics to expand the fungal tree of life.</title>
        <authorList>
            <person name="Ahrendt S.R."/>
            <person name="Quandt C.A."/>
            <person name="Ciobanu D."/>
            <person name="Clum A."/>
            <person name="Salamov A."/>
            <person name="Andreopoulos B."/>
            <person name="Cheng J.F."/>
            <person name="Woyke T."/>
            <person name="Pelin A."/>
            <person name="Henrissat B."/>
            <person name="Reynolds N.K."/>
            <person name="Benny G.L."/>
            <person name="Smith M.E."/>
            <person name="James T.Y."/>
            <person name="Grigoriev I.V."/>
        </authorList>
    </citation>
    <scope>NUCLEOTIDE SEQUENCE [LARGE SCALE GENOMIC DNA]</scope>
    <source>
        <strain evidence="5">Benny S71-1</strain>
    </source>
</reference>
<dbReference type="PANTHER" id="PTHR46557">
    <property type="entry name" value="SERINE/THREONINE-PROTEIN PHOSPHATASE 1 REGULATORY SUBUNIT 10-RELATED"/>
    <property type="match status" value="1"/>
</dbReference>
<feature type="compositionally biased region" description="Basic and acidic residues" evidence="2">
    <location>
        <begin position="29"/>
        <end position="38"/>
    </location>
</feature>
<dbReference type="Pfam" id="PF08711">
    <property type="entry name" value="Med26"/>
    <property type="match status" value="1"/>
</dbReference>
<keyword evidence="1" id="KW-0539">Nucleus</keyword>
<dbReference type="GO" id="GO:0000785">
    <property type="term" value="C:chromatin"/>
    <property type="evidence" value="ECO:0007669"/>
    <property type="project" value="TreeGrafter"/>
</dbReference>
<dbReference type="OrthoDB" id="6159439at2759"/>
<dbReference type="AlphaFoldDB" id="A0A4P9Z1U2"/>
<dbReference type="GO" id="GO:0008157">
    <property type="term" value="F:protein phosphatase 1 binding"/>
    <property type="evidence" value="ECO:0007669"/>
    <property type="project" value="TreeGrafter"/>
</dbReference>
<organism evidence="4 5">
    <name type="scientific">Syncephalis pseudoplumigaleata</name>
    <dbReference type="NCBI Taxonomy" id="1712513"/>
    <lineage>
        <taxon>Eukaryota</taxon>
        <taxon>Fungi</taxon>
        <taxon>Fungi incertae sedis</taxon>
        <taxon>Zoopagomycota</taxon>
        <taxon>Zoopagomycotina</taxon>
        <taxon>Zoopagomycetes</taxon>
        <taxon>Zoopagales</taxon>
        <taxon>Piptocephalidaceae</taxon>
        <taxon>Syncephalis</taxon>
    </lineage>
</organism>
<feature type="domain" description="TFIIS N-terminal" evidence="3">
    <location>
        <begin position="123"/>
        <end position="197"/>
    </location>
</feature>
<dbReference type="PANTHER" id="PTHR46557:SF1">
    <property type="entry name" value="SERINE_THREONINE-PROTEIN PHOSPHATASE 1 REGULATORY SUBUNIT 10"/>
    <property type="match status" value="1"/>
</dbReference>
<comment type="subcellular location">
    <subcellularLocation>
        <location evidence="1">Nucleus</location>
    </subcellularLocation>
</comment>
<feature type="compositionally biased region" description="Polar residues" evidence="2">
    <location>
        <begin position="1"/>
        <end position="13"/>
    </location>
</feature>
<evidence type="ECO:0000256" key="2">
    <source>
        <dbReference type="SAM" id="MobiDB-lite"/>
    </source>
</evidence>
<dbReference type="Proteomes" id="UP000278143">
    <property type="component" value="Unassembled WGS sequence"/>
</dbReference>
<evidence type="ECO:0000313" key="4">
    <source>
        <dbReference type="EMBL" id="RKP25721.1"/>
    </source>
</evidence>
<evidence type="ECO:0000256" key="1">
    <source>
        <dbReference type="PROSITE-ProRule" id="PRU00649"/>
    </source>
</evidence>
<dbReference type="PROSITE" id="PS51319">
    <property type="entry name" value="TFIIS_N"/>
    <property type="match status" value="1"/>
</dbReference>
<proteinExistence type="predicted"/>
<evidence type="ECO:0000259" key="3">
    <source>
        <dbReference type="PROSITE" id="PS51319"/>
    </source>
</evidence>